<reference evidence="1 2" key="1">
    <citation type="journal article" date="2024" name="Plant Biotechnol. J.">
        <title>Genome and CRISPR/Cas9 system of a widespread forest tree (Populus alba) in the world.</title>
        <authorList>
            <person name="Liu Y.J."/>
            <person name="Jiang P.F."/>
            <person name="Han X.M."/>
            <person name="Li X.Y."/>
            <person name="Wang H.M."/>
            <person name="Wang Y.J."/>
            <person name="Wang X.X."/>
            <person name="Zeng Q.Y."/>
        </authorList>
    </citation>
    <scope>NUCLEOTIDE SEQUENCE [LARGE SCALE GENOMIC DNA]</scope>
    <source>
        <strain evidence="2">cv. PAL-ZL1</strain>
    </source>
</reference>
<dbReference type="EMBL" id="RCHU02000018">
    <property type="protein sequence ID" value="KAL3566678.1"/>
    <property type="molecule type" value="Genomic_DNA"/>
</dbReference>
<accession>A0ACC4AKE9</accession>
<keyword evidence="2" id="KW-1185">Reference proteome</keyword>
<comment type="caution">
    <text evidence="1">The sequence shown here is derived from an EMBL/GenBank/DDBJ whole genome shotgun (WGS) entry which is preliminary data.</text>
</comment>
<name>A0ACC4AKE9_POPAL</name>
<sequence length="176" mass="19914">MNVTLCSWIKSLILPFMDLEIGLSLTISWTKSSVLQFYGFWPWPVGLCYLLRTSRIFFCLFLSDIKFHLGSLSPFECGKYRNYPTTKWERTCGSGPQGKTRAGMMPFVMLNSILYNFSRYVRRAANNLSSSSCLQEAACGNGAAHPLRKRVMHGEDRLHRAKLIFGVCRGISRPGG</sequence>
<proteinExistence type="predicted"/>
<gene>
    <name evidence="1" type="ORF">D5086_032093</name>
</gene>
<evidence type="ECO:0000313" key="1">
    <source>
        <dbReference type="EMBL" id="KAL3566678.1"/>
    </source>
</evidence>
<protein>
    <submittedName>
        <fullName evidence="1">Uncharacterized protein</fullName>
    </submittedName>
</protein>
<evidence type="ECO:0000313" key="2">
    <source>
        <dbReference type="Proteomes" id="UP000309997"/>
    </source>
</evidence>
<organism evidence="1 2">
    <name type="scientific">Populus alba</name>
    <name type="common">White poplar</name>
    <dbReference type="NCBI Taxonomy" id="43335"/>
    <lineage>
        <taxon>Eukaryota</taxon>
        <taxon>Viridiplantae</taxon>
        <taxon>Streptophyta</taxon>
        <taxon>Embryophyta</taxon>
        <taxon>Tracheophyta</taxon>
        <taxon>Spermatophyta</taxon>
        <taxon>Magnoliopsida</taxon>
        <taxon>eudicotyledons</taxon>
        <taxon>Gunneridae</taxon>
        <taxon>Pentapetalae</taxon>
        <taxon>rosids</taxon>
        <taxon>fabids</taxon>
        <taxon>Malpighiales</taxon>
        <taxon>Salicaceae</taxon>
        <taxon>Saliceae</taxon>
        <taxon>Populus</taxon>
    </lineage>
</organism>
<dbReference type="Proteomes" id="UP000309997">
    <property type="component" value="Unassembled WGS sequence"/>
</dbReference>